<sequence>MQSRTPARKPLRVAGAALLGMALAASAWAEGAASTADGIDMPSTGALRAATCVTCHGAARPVPGSRIPRLAGMPADRIERAMRDYAAHAGTGELMGQIARGYDARTLALIAQWYAGLKPEAP</sequence>
<keyword evidence="1 3" id="KW-0479">Metal-binding</keyword>
<keyword evidence="7" id="KW-1185">Reference proteome</keyword>
<reference evidence="7" key="1">
    <citation type="journal article" date="2019" name="Int. J. Syst. Evol. Microbiol.">
        <title>The Global Catalogue of Microorganisms (GCM) 10K type strain sequencing project: providing services to taxonomists for standard genome sequencing and annotation.</title>
        <authorList>
            <consortium name="The Broad Institute Genomics Platform"/>
            <consortium name="The Broad Institute Genome Sequencing Center for Infectious Disease"/>
            <person name="Wu L."/>
            <person name="Ma J."/>
        </authorList>
    </citation>
    <scope>NUCLEOTIDE SEQUENCE [LARGE SCALE GENOMIC DNA]</scope>
    <source>
        <strain evidence="7">LMG 24813</strain>
    </source>
</reference>
<feature type="signal peptide" evidence="4">
    <location>
        <begin position="1"/>
        <end position="29"/>
    </location>
</feature>
<gene>
    <name evidence="6" type="ORF">ACFOY1_17865</name>
</gene>
<evidence type="ECO:0000256" key="2">
    <source>
        <dbReference type="ARBA" id="ARBA00023004"/>
    </source>
</evidence>
<protein>
    <submittedName>
        <fullName evidence="6">C-type cytochrome</fullName>
    </submittedName>
</protein>
<evidence type="ECO:0000313" key="6">
    <source>
        <dbReference type="EMBL" id="MFC4202823.1"/>
    </source>
</evidence>
<name>A0ABV8P3Q3_9BURK</name>
<dbReference type="InterPro" id="IPR009056">
    <property type="entry name" value="Cyt_c-like_dom"/>
</dbReference>
<organism evidence="6 7">
    <name type="scientific">Candidimonas humi</name>
    <dbReference type="NCBI Taxonomy" id="683355"/>
    <lineage>
        <taxon>Bacteria</taxon>
        <taxon>Pseudomonadati</taxon>
        <taxon>Pseudomonadota</taxon>
        <taxon>Betaproteobacteria</taxon>
        <taxon>Burkholderiales</taxon>
        <taxon>Alcaligenaceae</taxon>
        <taxon>Candidimonas</taxon>
    </lineage>
</organism>
<evidence type="ECO:0000259" key="5">
    <source>
        <dbReference type="PROSITE" id="PS51007"/>
    </source>
</evidence>
<proteinExistence type="predicted"/>
<dbReference type="PROSITE" id="PS51007">
    <property type="entry name" value="CYTC"/>
    <property type="match status" value="1"/>
</dbReference>
<keyword evidence="3" id="KW-0349">Heme</keyword>
<dbReference type="Proteomes" id="UP001595848">
    <property type="component" value="Unassembled WGS sequence"/>
</dbReference>
<comment type="caution">
    <text evidence="6">The sequence shown here is derived from an EMBL/GenBank/DDBJ whole genome shotgun (WGS) entry which is preliminary data.</text>
</comment>
<evidence type="ECO:0000256" key="3">
    <source>
        <dbReference type="PROSITE-ProRule" id="PRU00433"/>
    </source>
</evidence>
<feature type="chain" id="PRO_5046359519" evidence="4">
    <location>
        <begin position="30"/>
        <end position="122"/>
    </location>
</feature>
<dbReference type="RefSeq" id="WP_217965432.1">
    <property type="nucleotide sequence ID" value="NZ_JAHTBN010000006.1"/>
</dbReference>
<feature type="domain" description="Cytochrome c" evidence="5">
    <location>
        <begin position="33"/>
        <end position="118"/>
    </location>
</feature>
<keyword evidence="2 3" id="KW-0408">Iron</keyword>
<accession>A0ABV8P3Q3</accession>
<evidence type="ECO:0000256" key="1">
    <source>
        <dbReference type="ARBA" id="ARBA00022723"/>
    </source>
</evidence>
<evidence type="ECO:0000256" key="4">
    <source>
        <dbReference type="SAM" id="SignalP"/>
    </source>
</evidence>
<keyword evidence="4" id="KW-0732">Signal</keyword>
<evidence type="ECO:0000313" key="7">
    <source>
        <dbReference type="Proteomes" id="UP001595848"/>
    </source>
</evidence>
<dbReference type="EMBL" id="JBHSBV010000007">
    <property type="protein sequence ID" value="MFC4202823.1"/>
    <property type="molecule type" value="Genomic_DNA"/>
</dbReference>